<dbReference type="PANTHER" id="PTHR34477:SF5">
    <property type="entry name" value="BSL5627 PROTEIN"/>
    <property type="match status" value="1"/>
</dbReference>
<dbReference type="Gene3D" id="3.40.1440.10">
    <property type="entry name" value="GIY-YIG endonuclease"/>
    <property type="match status" value="1"/>
</dbReference>
<gene>
    <name evidence="3" type="ORF">Q8A70_23870</name>
</gene>
<proteinExistence type="inferred from homology"/>
<dbReference type="PROSITE" id="PS50164">
    <property type="entry name" value="GIY_YIG"/>
    <property type="match status" value="1"/>
</dbReference>
<evidence type="ECO:0000313" key="4">
    <source>
        <dbReference type="Proteomes" id="UP001230156"/>
    </source>
</evidence>
<dbReference type="PANTHER" id="PTHR34477">
    <property type="entry name" value="UPF0213 PROTEIN YHBQ"/>
    <property type="match status" value="1"/>
</dbReference>
<comment type="similarity">
    <text evidence="1">Belongs to the UPF0213 family.</text>
</comment>
<keyword evidence="4" id="KW-1185">Reference proteome</keyword>
<feature type="domain" description="GIY-YIG" evidence="2">
    <location>
        <begin position="23"/>
        <end position="99"/>
    </location>
</feature>
<protein>
    <submittedName>
        <fullName evidence="3">GIY-YIG nuclease family protein</fullName>
    </submittedName>
</protein>
<dbReference type="InterPro" id="IPR050190">
    <property type="entry name" value="UPF0213_domain"/>
</dbReference>
<reference evidence="4" key="1">
    <citation type="submission" date="2023-08" db="EMBL/GenBank/DDBJ databases">
        <title>Rhodospirillaceae gen. nov., a novel taxon isolated from the Yangtze River Yuezi River estuary sludge.</title>
        <authorList>
            <person name="Ruan L."/>
        </authorList>
    </citation>
    <scope>NUCLEOTIDE SEQUENCE [LARGE SCALE GENOMIC DNA]</scope>
    <source>
        <strain evidence="4">R-7</strain>
    </source>
</reference>
<name>A0ABU0YSQ0_9PROT</name>
<comment type="caution">
    <text evidence="3">The sequence shown here is derived from an EMBL/GenBank/DDBJ whole genome shotgun (WGS) entry which is preliminary data.</text>
</comment>
<evidence type="ECO:0000313" key="3">
    <source>
        <dbReference type="EMBL" id="MDQ7250747.1"/>
    </source>
</evidence>
<dbReference type="InterPro" id="IPR035901">
    <property type="entry name" value="GIY-YIG_endonuc_sf"/>
</dbReference>
<dbReference type="InterPro" id="IPR000305">
    <property type="entry name" value="GIY-YIG_endonuc"/>
</dbReference>
<sequence length="116" mass="13553">MTELVEASEYLWTRRVGRATIQYGGWVYIMTNRRNGTLYVGVTSRMAARAWEHRTGAVPGFTKKYGLKLLVYAEPHDRIEAAIHREKAIKNWTRARKVRLIESANPDWKDLYDQIL</sequence>
<accession>A0ABU0YSQ0</accession>
<organism evidence="3 4">
    <name type="scientific">Dongia sedimenti</name>
    <dbReference type="NCBI Taxonomy" id="3064282"/>
    <lineage>
        <taxon>Bacteria</taxon>
        <taxon>Pseudomonadati</taxon>
        <taxon>Pseudomonadota</taxon>
        <taxon>Alphaproteobacteria</taxon>
        <taxon>Rhodospirillales</taxon>
        <taxon>Dongiaceae</taxon>
        <taxon>Dongia</taxon>
    </lineage>
</organism>
<dbReference type="EMBL" id="JAUYVI010000007">
    <property type="protein sequence ID" value="MDQ7250747.1"/>
    <property type="molecule type" value="Genomic_DNA"/>
</dbReference>
<dbReference type="Proteomes" id="UP001230156">
    <property type="component" value="Unassembled WGS sequence"/>
</dbReference>
<evidence type="ECO:0000256" key="1">
    <source>
        <dbReference type="ARBA" id="ARBA00007435"/>
    </source>
</evidence>
<evidence type="ECO:0000259" key="2">
    <source>
        <dbReference type="PROSITE" id="PS50164"/>
    </source>
</evidence>
<dbReference type="Pfam" id="PF01541">
    <property type="entry name" value="GIY-YIG"/>
    <property type="match status" value="1"/>
</dbReference>
<dbReference type="SUPFAM" id="SSF82771">
    <property type="entry name" value="GIY-YIG endonuclease"/>
    <property type="match status" value="1"/>
</dbReference>
<dbReference type="CDD" id="cd10448">
    <property type="entry name" value="GIY-YIG_unchar_3"/>
    <property type="match status" value="1"/>
</dbReference>